<keyword evidence="7 9" id="KW-0472">Membrane</keyword>
<evidence type="ECO:0000256" key="8">
    <source>
        <dbReference type="ARBA" id="ARBA00038436"/>
    </source>
</evidence>
<comment type="subcellular location">
    <subcellularLocation>
        <location evidence="1 9">Cell inner membrane</location>
        <topology evidence="1 9">Multi-pass membrane protein</topology>
    </subcellularLocation>
</comment>
<reference evidence="11 12" key="1">
    <citation type="submission" date="2018-07" db="EMBL/GenBank/DDBJ databases">
        <title>Genomic Encyclopedia of Type Strains, Phase III (KMG-III): the genomes of soil and plant-associated and newly described type strains.</title>
        <authorList>
            <person name="Whitman W."/>
        </authorList>
    </citation>
    <scope>NUCLEOTIDE SEQUENCE [LARGE SCALE GENOMIC DNA]</scope>
    <source>
        <strain evidence="11 12">CECT 8488</strain>
    </source>
</reference>
<organism evidence="11 12">
    <name type="scientific">Aestuariispira insulae</name>
    <dbReference type="NCBI Taxonomy" id="1461337"/>
    <lineage>
        <taxon>Bacteria</taxon>
        <taxon>Pseudomonadati</taxon>
        <taxon>Pseudomonadota</taxon>
        <taxon>Alphaproteobacteria</taxon>
        <taxon>Rhodospirillales</taxon>
        <taxon>Kiloniellaceae</taxon>
        <taxon>Aestuariispira</taxon>
    </lineage>
</organism>
<feature type="transmembrane region" description="Helical" evidence="9">
    <location>
        <begin position="47"/>
        <end position="68"/>
    </location>
</feature>
<evidence type="ECO:0000256" key="1">
    <source>
        <dbReference type="ARBA" id="ARBA00004429"/>
    </source>
</evidence>
<evidence type="ECO:0000256" key="6">
    <source>
        <dbReference type="ARBA" id="ARBA00022989"/>
    </source>
</evidence>
<name>A0A3D9HN66_9PROT</name>
<comment type="caution">
    <text evidence="11">The sequence shown here is derived from an EMBL/GenBank/DDBJ whole genome shotgun (WGS) entry which is preliminary data.</text>
</comment>
<keyword evidence="12" id="KW-1185">Reference proteome</keyword>
<comment type="function">
    <text evidence="9">Part of the tripartite ATP-independent periplasmic (TRAP) transport system.</text>
</comment>
<evidence type="ECO:0000256" key="2">
    <source>
        <dbReference type="ARBA" id="ARBA00022448"/>
    </source>
</evidence>
<evidence type="ECO:0000256" key="3">
    <source>
        <dbReference type="ARBA" id="ARBA00022475"/>
    </source>
</evidence>
<keyword evidence="2 9" id="KW-0813">Transport</keyword>
<dbReference type="InterPro" id="IPR055348">
    <property type="entry name" value="DctQ"/>
</dbReference>
<dbReference type="Pfam" id="PF04290">
    <property type="entry name" value="DctQ"/>
    <property type="match status" value="1"/>
</dbReference>
<dbReference type="InterPro" id="IPR007387">
    <property type="entry name" value="TRAP_DctQ"/>
</dbReference>
<evidence type="ECO:0000256" key="5">
    <source>
        <dbReference type="ARBA" id="ARBA00022692"/>
    </source>
</evidence>
<evidence type="ECO:0000256" key="4">
    <source>
        <dbReference type="ARBA" id="ARBA00022519"/>
    </source>
</evidence>
<protein>
    <recommendedName>
        <fullName evidence="9">TRAP transporter small permease protein</fullName>
    </recommendedName>
</protein>
<dbReference type="GO" id="GO:0022857">
    <property type="term" value="F:transmembrane transporter activity"/>
    <property type="evidence" value="ECO:0007669"/>
    <property type="project" value="UniProtKB-UniRule"/>
</dbReference>
<feature type="transmembrane region" description="Helical" evidence="9">
    <location>
        <begin position="89"/>
        <end position="109"/>
    </location>
</feature>
<evidence type="ECO:0000313" key="11">
    <source>
        <dbReference type="EMBL" id="RED50845.1"/>
    </source>
</evidence>
<keyword evidence="5 9" id="KW-0812">Transmembrane</keyword>
<keyword evidence="4 9" id="KW-0997">Cell inner membrane</keyword>
<dbReference type="GO" id="GO:0005886">
    <property type="term" value="C:plasma membrane"/>
    <property type="evidence" value="ECO:0007669"/>
    <property type="project" value="UniProtKB-SubCell"/>
</dbReference>
<keyword evidence="6 9" id="KW-1133">Transmembrane helix</keyword>
<evidence type="ECO:0000313" key="12">
    <source>
        <dbReference type="Proteomes" id="UP000256845"/>
    </source>
</evidence>
<dbReference type="EMBL" id="QRDW01000004">
    <property type="protein sequence ID" value="RED50845.1"/>
    <property type="molecule type" value="Genomic_DNA"/>
</dbReference>
<evidence type="ECO:0000256" key="9">
    <source>
        <dbReference type="RuleBase" id="RU369079"/>
    </source>
</evidence>
<accession>A0A3D9HN66</accession>
<dbReference type="PANTHER" id="PTHR35011">
    <property type="entry name" value="2,3-DIKETO-L-GULONATE TRAP TRANSPORTER SMALL PERMEASE PROTEIN YIAM"/>
    <property type="match status" value="1"/>
</dbReference>
<feature type="domain" description="Tripartite ATP-independent periplasmic transporters DctQ component" evidence="10">
    <location>
        <begin position="27"/>
        <end position="158"/>
    </location>
</feature>
<dbReference type="AlphaFoldDB" id="A0A3D9HN66"/>
<evidence type="ECO:0000259" key="10">
    <source>
        <dbReference type="Pfam" id="PF04290"/>
    </source>
</evidence>
<dbReference type="OrthoDB" id="7843639at2"/>
<dbReference type="PANTHER" id="PTHR35011:SF2">
    <property type="entry name" value="2,3-DIKETO-L-GULONATE TRAP TRANSPORTER SMALL PERMEASE PROTEIN YIAM"/>
    <property type="match status" value="1"/>
</dbReference>
<dbReference type="GO" id="GO:0015740">
    <property type="term" value="P:C4-dicarboxylate transport"/>
    <property type="evidence" value="ECO:0007669"/>
    <property type="project" value="TreeGrafter"/>
</dbReference>
<comment type="subunit">
    <text evidence="9">The complex comprises the extracytoplasmic solute receptor protein and the two transmembrane proteins.</text>
</comment>
<feature type="transmembrane region" description="Helical" evidence="9">
    <location>
        <begin position="129"/>
        <end position="147"/>
    </location>
</feature>
<dbReference type="Proteomes" id="UP000256845">
    <property type="component" value="Unassembled WGS sequence"/>
</dbReference>
<sequence length="199" mass="22000">MSQKETFLGSVIDRLEEGVIALLFAAMTLVTFTQVVARYGFNSGAVWALELTTYLFAWMVLFGISYGVKKNAHLGVDAVVNLFGKKGQRTLGMIAVIASMVYAAILFYGGYEYVAKLFKIGIEAEDLPIPRWVPMVILPVGMALLFFRFSQVAWRILTGLQDGLVLGNEAADAMKEYLDRVAEEGAEERRKKQDPTGSV</sequence>
<comment type="similarity">
    <text evidence="8 9">Belongs to the TRAP transporter small permease family.</text>
</comment>
<gene>
    <name evidence="11" type="ORF">DFP90_104117</name>
</gene>
<dbReference type="RefSeq" id="WP_115936642.1">
    <property type="nucleotide sequence ID" value="NZ_QRDW01000004.1"/>
</dbReference>
<feature type="transmembrane region" description="Helical" evidence="9">
    <location>
        <begin position="20"/>
        <end position="41"/>
    </location>
</feature>
<proteinExistence type="inferred from homology"/>
<evidence type="ECO:0000256" key="7">
    <source>
        <dbReference type="ARBA" id="ARBA00023136"/>
    </source>
</evidence>
<keyword evidence="3" id="KW-1003">Cell membrane</keyword>